<reference evidence="2" key="2">
    <citation type="journal article" date="2015" name="Data Brief">
        <title>Shoot transcriptome of the giant reed, Arundo donax.</title>
        <authorList>
            <person name="Barrero R.A."/>
            <person name="Guerrero F.D."/>
            <person name="Moolhuijzen P."/>
            <person name="Goolsby J.A."/>
            <person name="Tidwell J."/>
            <person name="Bellgard S.E."/>
            <person name="Bellgard M.I."/>
        </authorList>
    </citation>
    <scope>NUCLEOTIDE SEQUENCE</scope>
    <source>
        <tissue evidence="2">Shoot tissue taken approximately 20 cm above the soil surface</tissue>
    </source>
</reference>
<feature type="region of interest" description="Disordered" evidence="1">
    <location>
        <begin position="1"/>
        <end position="30"/>
    </location>
</feature>
<dbReference type="AlphaFoldDB" id="A0A0A8ZUU1"/>
<organism evidence="2">
    <name type="scientific">Arundo donax</name>
    <name type="common">Giant reed</name>
    <name type="synonym">Donax arundinaceus</name>
    <dbReference type="NCBI Taxonomy" id="35708"/>
    <lineage>
        <taxon>Eukaryota</taxon>
        <taxon>Viridiplantae</taxon>
        <taxon>Streptophyta</taxon>
        <taxon>Embryophyta</taxon>
        <taxon>Tracheophyta</taxon>
        <taxon>Spermatophyta</taxon>
        <taxon>Magnoliopsida</taxon>
        <taxon>Liliopsida</taxon>
        <taxon>Poales</taxon>
        <taxon>Poaceae</taxon>
        <taxon>PACMAD clade</taxon>
        <taxon>Arundinoideae</taxon>
        <taxon>Arundineae</taxon>
        <taxon>Arundo</taxon>
    </lineage>
</organism>
<proteinExistence type="predicted"/>
<dbReference type="EMBL" id="GBRH01256427">
    <property type="protein sequence ID" value="JAD41468.1"/>
    <property type="molecule type" value="Transcribed_RNA"/>
</dbReference>
<protein>
    <submittedName>
        <fullName evidence="2">Uncharacterized protein</fullName>
    </submittedName>
</protein>
<name>A0A0A8ZUU1_ARUDO</name>
<accession>A0A0A8ZUU1</accession>
<reference evidence="2" key="1">
    <citation type="submission" date="2014-09" db="EMBL/GenBank/DDBJ databases">
        <authorList>
            <person name="Magalhaes I.L.F."/>
            <person name="Oliveira U."/>
            <person name="Santos F.R."/>
            <person name="Vidigal T.H.D.A."/>
            <person name="Brescovit A.D."/>
            <person name="Santos A.J."/>
        </authorList>
    </citation>
    <scope>NUCLEOTIDE SEQUENCE</scope>
    <source>
        <tissue evidence="2">Shoot tissue taken approximately 20 cm above the soil surface</tissue>
    </source>
</reference>
<sequence length="84" mass="9348">MQHQHQRRGDLPKVDATTGIEGQRRQPAAPVPHDAAMDTFFLSHSAATLSIDEMISARYFFKSWLPARVAGDHSPRAILVMLGH</sequence>
<evidence type="ECO:0000256" key="1">
    <source>
        <dbReference type="SAM" id="MobiDB-lite"/>
    </source>
</evidence>
<evidence type="ECO:0000313" key="2">
    <source>
        <dbReference type="EMBL" id="JAD41468.1"/>
    </source>
</evidence>